<evidence type="ECO:0008006" key="3">
    <source>
        <dbReference type="Google" id="ProtNLM"/>
    </source>
</evidence>
<reference evidence="1 2" key="1">
    <citation type="journal article" date="2011" name="Front. Microbiol.">
        <title>Two Strains of Crocosphaera watsonii with Highly Conserved Genomes are Distinguished by Strain-Specific Features.</title>
        <authorList>
            <person name="Bench S.R."/>
            <person name="Ilikchyan I.N."/>
            <person name="Tripp H.J."/>
            <person name="Zehr J.P."/>
        </authorList>
    </citation>
    <scope>NUCLEOTIDE SEQUENCE [LARGE SCALE GENOMIC DNA]</scope>
    <source>
        <strain evidence="1 2">WH 0003</strain>
    </source>
</reference>
<dbReference type="PATRIC" id="fig|423471.3.peg.3124"/>
<protein>
    <recommendedName>
        <fullName evidence="3">Biotin carboxylase</fullName>
    </recommendedName>
</protein>
<comment type="caution">
    <text evidence="1">The sequence shown here is derived from an EMBL/GenBank/DDBJ whole genome shotgun (WGS) entry which is preliminary data.</text>
</comment>
<dbReference type="EMBL" id="AESD01000493">
    <property type="protein sequence ID" value="EHJ11943.1"/>
    <property type="molecule type" value="Genomic_DNA"/>
</dbReference>
<dbReference type="RefSeq" id="WP_007306192.1">
    <property type="nucleotide sequence ID" value="NZ_AESD01000493.1"/>
</dbReference>
<name>G5J782_CROWT</name>
<gene>
    <name evidence="1" type="ORF">CWATWH0003_3323</name>
</gene>
<evidence type="ECO:0000313" key="1">
    <source>
        <dbReference type="EMBL" id="EHJ11943.1"/>
    </source>
</evidence>
<proteinExistence type="predicted"/>
<evidence type="ECO:0000313" key="2">
    <source>
        <dbReference type="Proteomes" id="UP000003477"/>
    </source>
</evidence>
<dbReference type="GeneID" id="88766878"/>
<accession>G5J782</accession>
<dbReference type="Proteomes" id="UP000003477">
    <property type="component" value="Unassembled WGS sequence"/>
</dbReference>
<dbReference type="AlphaFoldDB" id="G5J782"/>
<sequence length="149" mass="15886">MFQSIKTYAIAIIMGCILSLFSSLWSPAALAVTNIKLLDLSYKDCPPELAEGNVTSGGSSLAAACYLITGKAKNTSGKTVYDADVFGRILDANNEPTLQNRNRVGSIAEVPPGVSDFEVRITVPANQPTPLKLKNFKASGFTTKVTPIF</sequence>
<organism evidence="1 2">
    <name type="scientific">Crocosphaera watsonii WH 0003</name>
    <dbReference type="NCBI Taxonomy" id="423471"/>
    <lineage>
        <taxon>Bacteria</taxon>
        <taxon>Bacillati</taxon>
        <taxon>Cyanobacteriota</taxon>
        <taxon>Cyanophyceae</taxon>
        <taxon>Oscillatoriophycideae</taxon>
        <taxon>Chroococcales</taxon>
        <taxon>Aphanothecaceae</taxon>
        <taxon>Crocosphaera</taxon>
    </lineage>
</organism>